<sequence precursor="true">MQTMARLPHRQWTCALLALLAGSLSAAEDLRPTFYRGVNLNGPPVKIDGHAWEGQDADHQPANFACTDKSFANQDVKLNPPTDPDRAKMIRSSRWGGNKVVVSGVPSGKYSVFVYVWEDNNSETFRIAINGQDVLRFYQSGSAGHWDRLGPYVIDVKADNNEGSIQITSRGGAANFSGIEIWRGEHDGSPADLTPENIAFFESRIRPLLVKHCYECHSAEAKELQGDLLVDSRAALRKGGSTGPAIVPGDLDQSLFIKAIRYADDLQMPPEKKLAAAEIADLEKWVLLGAPDPRIKATRYVKKKIDVAAARQFWSLRPIENPPAPKVNNTSWPQGDLDRFILAELERRGLQPIQPADKRTLIRRATYDLTGLPPQPEEIAAFLADDSPQAWQTVVDRLLASRHYGERWGRHWMDLVRYADTAGDNSDYPVPQLYLYRNYIIDSLNADKPYDQFVREQIAGDLMPATNDSQRNEQIIATGYLASSRRFGSLVDNYPQHLTIEDTIENLGRTVLGLSISCARCHDHKFDPISNEDYYGLYGFFASTRYPFPGIELDKKPRDFVPLVENGKPGSQVAYAMADAKPKDAHVRLRGEPDKPGDQVPRKFLDVLGGQMLDEQQAEQSGRLQLAGWLTDTKNPLTPRVMVNRVWQYHFGSGLVKTPSDFGARGQPPTHPQLLDWLATRFHQDGWSLKRLHRTIMLSNTYQLASVPPLGQALPAAALSQDPNNDYHWRYSRHRLDAESLRDSLLAISGQLDSTMPRDPHPFPPVDKWGFTQHHPFRDRYDSNRRSVYLMTARLNNIPFFATFDGADRNASTPARDSSVTTVQSLYLLNNEFVNQQAAKLAERLVRETSDPSARTERAFALTLGRPPTDIEQAATRDWFAALEKEFDLTSTPANERPQQALTSLARVLFRMNEFLYVD</sequence>
<dbReference type="PANTHER" id="PTHR35889:SF3">
    <property type="entry name" value="F-BOX DOMAIN-CONTAINING PROTEIN"/>
    <property type="match status" value="1"/>
</dbReference>
<dbReference type="EMBL" id="CP036274">
    <property type="protein sequence ID" value="QDU28629.1"/>
    <property type="molecule type" value="Genomic_DNA"/>
</dbReference>
<keyword evidence="6" id="KW-1185">Reference proteome</keyword>
<accession>A0A517YEJ2</accession>
<protein>
    <submittedName>
        <fullName evidence="5">Planctomycete cytochrome C</fullName>
    </submittedName>
</protein>
<dbReference type="Pfam" id="PF07635">
    <property type="entry name" value="PSCyt1"/>
    <property type="match status" value="1"/>
</dbReference>
<feature type="domain" description="DUF1553" evidence="3">
    <location>
        <begin position="622"/>
        <end position="877"/>
    </location>
</feature>
<evidence type="ECO:0000259" key="2">
    <source>
        <dbReference type="Pfam" id="PF07583"/>
    </source>
</evidence>
<proteinExistence type="predicted"/>
<organism evidence="5 6">
    <name type="scientific">Anatilimnocola aggregata</name>
    <dbReference type="NCBI Taxonomy" id="2528021"/>
    <lineage>
        <taxon>Bacteria</taxon>
        <taxon>Pseudomonadati</taxon>
        <taxon>Planctomycetota</taxon>
        <taxon>Planctomycetia</taxon>
        <taxon>Pirellulales</taxon>
        <taxon>Pirellulaceae</taxon>
        <taxon>Anatilimnocola</taxon>
    </lineage>
</organism>
<keyword evidence="1" id="KW-0732">Signal</keyword>
<dbReference type="Pfam" id="PF07583">
    <property type="entry name" value="PSCyt2"/>
    <property type="match status" value="1"/>
</dbReference>
<dbReference type="Proteomes" id="UP000315017">
    <property type="component" value="Chromosome"/>
</dbReference>
<dbReference type="PANTHER" id="PTHR35889">
    <property type="entry name" value="CYCLOINULO-OLIGOSACCHARIDE FRUCTANOTRANSFERASE-RELATED"/>
    <property type="match status" value="1"/>
</dbReference>
<feature type="chain" id="PRO_5022070050" evidence="1">
    <location>
        <begin position="27"/>
        <end position="919"/>
    </location>
</feature>
<reference evidence="5 6" key="1">
    <citation type="submission" date="2019-02" db="EMBL/GenBank/DDBJ databases">
        <title>Deep-cultivation of Planctomycetes and their phenomic and genomic characterization uncovers novel biology.</title>
        <authorList>
            <person name="Wiegand S."/>
            <person name="Jogler M."/>
            <person name="Boedeker C."/>
            <person name="Pinto D."/>
            <person name="Vollmers J."/>
            <person name="Rivas-Marin E."/>
            <person name="Kohn T."/>
            <person name="Peeters S.H."/>
            <person name="Heuer A."/>
            <person name="Rast P."/>
            <person name="Oberbeckmann S."/>
            <person name="Bunk B."/>
            <person name="Jeske O."/>
            <person name="Meyerdierks A."/>
            <person name="Storesund J.E."/>
            <person name="Kallscheuer N."/>
            <person name="Luecker S."/>
            <person name="Lage O.M."/>
            <person name="Pohl T."/>
            <person name="Merkel B.J."/>
            <person name="Hornburger P."/>
            <person name="Mueller R.-W."/>
            <person name="Bruemmer F."/>
            <person name="Labrenz M."/>
            <person name="Spormann A.M."/>
            <person name="Op den Camp H."/>
            <person name="Overmann J."/>
            <person name="Amann R."/>
            <person name="Jetten M.S.M."/>
            <person name="Mascher T."/>
            <person name="Medema M.H."/>
            <person name="Devos D.P."/>
            <person name="Kaster A.-K."/>
            <person name="Ovreas L."/>
            <person name="Rohde M."/>
            <person name="Galperin M.Y."/>
            <person name="Jogler C."/>
        </authorList>
    </citation>
    <scope>NUCLEOTIDE SEQUENCE [LARGE SCALE GENOMIC DNA]</scope>
    <source>
        <strain evidence="5 6">ETA_A8</strain>
    </source>
</reference>
<evidence type="ECO:0000259" key="4">
    <source>
        <dbReference type="Pfam" id="PF07635"/>
    </source>
</evidence>
<evidence type="ECO:0000256" key="1">
    <source>
        <dbReference type="SAM" id="SignalP"/>
    </source>
</evidence>
<feature type="domain" description="Cytochrome C Planctomycete-type" evidence="4">
    <location>
        <begin position="213"/>
        <end position="271"/>
    </location>
</feature>
<dbReference type="InterPro" id="IPR022655">
    <property type="entry name" value="DUF1553"/>
</dbReference>
<name>A0A517YEJ2_9BACT</name>
<dbReference type="KEGG" id="aagg:ETAA8_37320"/>
<dbReference type="InterPro" id="IPR011444">
    <property type="entry name" value="DUF1549"/>
</dbReference>
<evidence type="ECO:0000313" key="6">
    <source>
        <dbReference type="Proteomes" id="UP000315017"/>
    </source>
</evidence>
<evidence type="ECO:0000259" key="3">
    <source>
        <dbReference type="Pfam" id="PF07587"/>
    </source>
</evidence>
<gene>
    <name evidence="5" type="ORF">ETAA8_37320</name>
</gene>
<feature type="domain" description="DUF1549" evidence="2">
    <location>
        <begin position="337"/>
        <end position="545"/>
    </location>
</feature>
<feature type="signal peptide" evidence="1">
    <location>
        <begin position="1"/>
        <end position="26"/>
    </location>
</feature>
<dbReference type="Pfam" id="PF07587">
    <property type="entry name" value="PSD1"/>
    <property type="match status" value="1"/>
</dbReference>
<dbReference type="AlphaFoldDB" id="A0A517YEJ2"/>
<dbReference type="InterPro" id="IPR011429">
    <property type="entry name" value="Cyt_c_Planctomycete-type"/>
</dbReference>
<evidence type="ECO:0000313" key="5">
    <source>
        <dbReference type="EMBL" id="QDU28629.1"/>
    </source>
</evidence>